<reference evidence="2" key="1">
    <citation type="journal article" date="2020" name="ISME J.">
        <title>Gammaproteobacteria mediating utilization of methyl-, sulfur- and petroleum organic compounds in deep ocean hydrothermal plumes.</title>
        <authorList>
            <person name="Zhou Z."/>
            <person name="Liu Y."/>
            <person name="Pan J."/>
            <person name="Cron B.R."/>
            <person name="Toner B.M."/>
            <person name="Anantharaman K."/>
            <person name="Breier J.A."/>
            <person name="Dick G.J."/>
            <person name="Li M."/>
        </authorList>
    </citation>
    <scope>NUCLEOTIDE SEQUENCE</scope>
    <source>
        <strain evidence="2">SZUA-1385</strain>
    </source>
</reference>
<protein>
    <submittedName>
        <fullName evidence="2">Uncharacterized protein</fullName>
    </submittedName>
</protein>
<comment type="caution">
    <text evidence="2">The sequence shown here is derived from an EMBL/GenBank/DDBJ whole genome shotgun (WGS) entry which is preliminary data.</text>
</comment>
<evidence type="ECO:0000313" key="3">
    <source>
        <dbReference type="Proteomes" id="UP000605144"/>
    </source>
</evidence>
<sequence length="60" mass="7441">MEIRKKKYRGTDPFKRMMNNQKNIEKLYKIYYLINIWVWLAMVIGSIIFIIWAIKYLNLI</sequence>
<dbReference type="EMBL" id="DQSV01000012">
    <property type="protein sequence ID" value="HIP16792.1"/>
    <property type="molecule type" value="Genomic_DNA"/>
</dbReference>
<proteinExistence type="predicted"/>
<evidence type="ECO:0000256" key="1">
    <source>
        <dbReference type="SAM" id="Phobius"/>
    </source>
</evidence>
<name>A0A833DQH5_9EURY</name>
<keyword evidence="1" id="KW-1133">Transmembrane helix</keyword>
<evidence type="ECO:0000313" key="2">
    <source>
        <dbReference type="EMBL" id="HIP16792.1"/>
    </source>
</evidence>
<keyword evidence="1" id="KW-0812">Transmembrane</keyword>
<feature type="transmembrane region" description="Helical" evidence="1">
    <location>
        <begin position="30"/>
        <end position="54"/>
    </location>
</feature>
<accession>A0A833DQH5</accession>
<keyword evidence="1" id="KW-0472">Membrane</keyword>
<gene>
    <name evidence="2" type="ORF">EYG76_00610</name>
</gene>
<dbReference type="Proteomes" id="UP000605144">
    <property type="component" value="Unassembled WGS sequence"/>
</dbReference>
<organism evidence="2 3">
    <name type="scientific">Methanothermococcus okinawensis</name>
    <dbReference type="NCBI Taxonomy" id="155863"/>
    <lineage>
        <taxon>Archaea</taxon>
        <taxon>Methanobacteriati</taxon>
        <taxon>Methanobacteriota</taxon>
        <taxon>Methanomada group</taxon>
        <taxon>Methanococci</taxon>
        <taxon>Methanococcales</taxon>
        <taxon>Methanococcaceae</taxon>
        <taxon>Methanothermococcus</taxon>
    </lineage>
</organism>
<dbReference type="AlphaFoldDB" id="A0A833DQH5"/>